<dbReference type="Proteomes" id="UP001500067">
    <property type="component" value="Unassembled WGS sequence"/>
</dbReference>
<sequence length="75" mass="8615">MRTLNISISELEFNKFGLKKEKLSFSDLLEILSNELSKQNLNDSIELAEKYGLSKMTMDEITKEVNAVRHAKDHS</sequence>
<name>A0ABP8NKZ7_9BACT</name>
<accession>A0ABP8NKZ7</accession>
<reference evidence="2" key="1">
    <citation type="journal article" date="2019" name="Int. J. Syst. Evol. Microbiol.">
        <title>The Global Catalogue of Microorganisms (GCM) 10K type strain sequencing project: providing services to taxonomists for standard genome sequencing and annotation.</title>
        <authorList>
            <consortium name="The Broad Institute Genomics Platform"/>
            <consortium name="The Broad Institute Genome Sequencing Center for Infectious Disease"/>
            <person name="Wu L."/>
            <person name="Ma J."/>
        </authorList>
    </citation>
    <scope>NUCLEOTIDE SEQUENCE [LARGE SCALE GENOMIC DNA]</scope>
    <source>
        <strain evidence="2">JCM 32105</strain>
    </source>
</reference>
<proteinExistence type="predicted"/>
<evidence type="ECO:0000313" key="1">
    <source>
        <dbReference type="EMBL" id="GAA4467095.1"/>
    </source>
</evidence>
<gene>
    <name evidence="1" type="ORF">GCM10023093_22350</name>
</gene>
<protein>
    <submittedName>
        <fullName evidence="1">Uncharacterized protein</fullName>
    </submittedName>
</protein>
<dbReference type="RefSeq" id="WP_345083171.1">
    <property type="nucleotide sequence ID" value="NZ_BAABFA010000015.1"/>
</dbReference>
<organism evidence="1 2">
    <name type="scientific">Nemorincola caseinilytica</name>
    <dbReference type="NCBI Taxonomy" id="2054315"/>
    <lineage>
        <taxon>Bacteria</taxon>
        <taxon>Pseudomonadati</taxon>
        <taxon>Bacteroidota</taxon>
        <taxon>Chitinophagia</taxon>
        <taxon>Chitinophagales</taxon>
        <taxon>Chitinophagaceae</taxon>
        <taxon>Nemorincola</taxon>
    </lineage>
</organism>
<comment type="caution">
    <text evidence="1">The sequence shown here is derived from an EMBL/GenBank/DDBJ whole genome shotgun (WGS) entry which is preliminary data.</text>
</comment>
<evidence type="ECO:0000313" key="2">
    <source>
        <dbReference type="Proteomes" id="UP001500067"/>
    </source>
</evidence>
<dbReference type="EMBL" id="BAABFA010000015">
    <property type="protein sequence ID" value="GAA4467095.1"/>
    <property type="molecule type" value="Genomic_DNA"/>
</dbReference>
<keyword evidence="2" id="KW-1185">Reference proteome</keyword>